<sequence>MMVYKCLFVGRIKSKMNVIKPLPSIRLQPLRIYPGWTIKYNKFMDLDPQTVGPDDAWFYVFTQDLLQMEQGNILLDLSWYPEGDPNGRYGLELIKNDDWEAPLVDYSSRKKEEIAHYIEKWTWEVDQGRFR</sequence>
<comment type="caution">
    <text evidence="1">The sequence shown here is derived from an EMBL/GenBank/DDBJ whole genome shotgun (WGS) entry which is preliminary data.</text>
</comment>
<evidence type="ECO:0000313" key="1">
    <source>
        <dbReference type="EMBL" id="MDR6225476.1"/>
    </source>
</evidence>
<accession>A0ABU1IL25</accession>
<evidence type="ECO:0000313" key="2">
    <source>
        <dbReference type="Proteomes" id="UP001185012"/>
    </source>
</evidence>
<organism evidence="1 2">
    <name type="scientific">Desmospora profundinema</name>
    <dbReference type="NCBI Taxonomy" id="1571184"/>
    <lineage>
        <taxon>Bacteria</taxon>
        <taxon>Bacillati</taxon>
        <taxon>Bacillota</taxon>
        <taxon>Bacilli</taxon>
        <taxon>Bacillales</taxon>
        <taxon>Thermoactinomycetaceae</taxon>
        <taxon>Desmospora</taxon>
    </lineage>
</organism>
<reference evidence="1 2" key="1">
    <citation type="submission" date="2023-07" db="EMBL/GenBank/DDBJ databases">
        <title>Genomic Encyclopedia of Type Strains, Phase IV (KMG-IV): sequencing the most valuable type-strain genomes for metagenomic binning, comparative biology and taxonomic classification.</title>
        <authorList>
            <person name="Goeker M."/>
        </authorList>
    </citation>
    <scope>NUCLEOTIDE SEQUENCE [LARGE SCALE GENOMIC DNA]</scope>
    <source>
        <strain evidence="1 2">DSM 45903</strain>
    </source>
</reference>
<gene>
    <name evidence="1" type="ORF">JOE21_001474</name>
</gene>
<dbReference type="Proteomes" id="UP001185012">
    <property type="component" value="Unassembled WGS sequence"/>
</dbReference>
<proteinExistence type="predicted"/>
<dbReference type="EMBL" id="JAVDQG010000003">
    <property type="protein sequence ID" value="MDR6225476.1"/>
    <property type="molecule type" value="Genomic_DNA"/>
</dbReference>
<keyword evidence="2" id="KW-1185">Reference proteome</keyword>
<dbReference type="RefSeq" id="WP_309864213.1">
    <property type="nucleotide sequence ID" value="NZ_JAVDQG010000003.1"/>
</dbReference>
<name>A0ABU1IL25_9BACL</name>
<protein>
    <submittedName>
        <fullName evidence="1">Uncharacterized protein</fullName>
    </submittedName>
</protein>